<organism evidence="2 3">
    <name type="scientific">Ferrovum myxofaciens</name>
    <dbReference type="NCBI Taxonomy" id="416213"/>
    <lineage>
        <taxon>Bacteria</taxon>
        <taxon>Pseudomonadati</taxon>
        <taxon>Pseudomonadota</taxon>
        <taxon>Betaproteobacteria</taxon>
        <taxon>Ferrovales</taxon>
        <taxon>Ferrovaceae</taxon>
        <taxon>Ferrovum</taxon>
    </lineage>
</organism>
<evidence type="ECO:0000313" key="2">
    <source>
        <dbReference type="EMBL" id="KXW56994.1"/>
    </source>
</evidence>
<protein>
    <submittedName>
        <fullName evidence="2">Uncharacterized protein</fullName>
    </submittedName>
</protein>
<keyword evidence="3" id="KW-1185">Reference proteome</keyword>
<dbReference type="EMBL" id="LRRD01000190">
    <property type="protein sequence ID" value="KXW56994.1"/>
    <property type="molecule type" value="Genomic_DNA"/>
</dbReference>
<gene>
    <name evidence="2" type="ORF">FEMY_24880</name>
</gene>
<evidence type="ECO:0000313" key="3">
    <source>
        <dbReference type="Proteomes" id="UP000075653"/>
    </source>
</evidence>
<name>A0A149VVN6_9PROT</name>
<proteinExistence type="predicted"/>
<sequence>MAYGKSDKLDAHPLTEKSRRDHCSLAPGRDFHQREGFPQFQGEQLGQCIGRGTNLHPQFQSPLRLLPQVRHPPPSLQVVEQRLDTPAFGVDFHHGLSRQFRLGGQNQARTRPGVVVLTHLAPHRPHGHPLQESRHGDGRAQPDQLQFAVQHQIHFLRWQCIQHGCIESLPVFSFRPPAFRFWFRRQVECRIPSHLTDDAYPLFEQG</sequence>
<accession>A0A149VVN6</accession>
<comment type="caution">
    <text evidence="2">The sequence shown here is derived from an EMBL/GenBank/DDBJ whole genome shotgun (WGS) entry which is preliminary data.</text>
</comment>
<dbReference type="Proteomes" id="UP000075653">
    <property type="component" value="Unassembled WGS sequence"/>
</dbReference>
<dbReference type="AlphaFoldDB" id="A0A149VVN6"/>
<reference evidence="2 3" key="1">
    <citation type="submission" date="2016-01" db="EMBL/GenBank/DDBJ databases">
        <title>Genome sequence of the acidophilic iron oxidising Ferrovum strain Z-31.</title>
        <authorList>
            <person name="Poehlein A."/>
            <person name="Ullrich S.R."/>
            <person name="Schloemann M."/>
            <person name="Muehling M."/>
            <person name="Daniel R."/>
        </authorList>
    </citation>
    <scope>NUCLEOTIDE SEQUENCE [LARGE SCALE GENOMIC DNA]</scope>
    <source>
        <strain evidence="2 3">Z-31</strain>
    </source>
</reference>
<feature type="region of interest" description="Disordered" evidence="1">
    <location>
        <begin position="1"/>
        <end position="22"/>
    </location>
</feature>
<evidence type="ECO:0000256" key="1">
    <source>
        <dbReference type="SAM" id="MobiDB-lite"/>
    </source>
</evidence>